<sequence length="402" mass="48199">MCKINCFFSIIIPVYNTERYLKRCINSIINQTFTEFEIIIVDDCSNGNCKEIINSYNDNRIIYIKHEQNKGTLSSRKTGSIEAKGDYITYIDPDDELKLNALEKVFNTIKDNDYDVIQFSVKSVSSNPNKKEKLKEEKRVSWYLSTKRSNIDNNYLLNEILNEKISHNIWAKFFKSSIVKKSVIYIPDDHITFAEDMLQCLIFFYFVKTYKAIYDELYIYHCDLSYSNKNAESLTKDRFNKMCLDSKKSLDEFYNFLIKMNDNILYKYDYMKLAYNQYKFLLYKINNNNEYMHILNKYFDKDFLEEYNKYKYHYDYYLKTEEKLKVINNKLLPYFFSIILDGFYTNIRIFGININIKNNKNYTTPVIITFSNILRILFSIQFSNKNTKINLLGFNFVIEKRG</sequence>
<dbReference type="InterPro" id="IPR029044">
    <property type="entry name" value="Nucleotide-diphossugar_trans"/>
</dbReference>
<name>A0AAC9TT49_9SPIR</name>
<accession>A0AAC9TT49</accession>
<dbReference type="Gene3D" id="3.90.550.10">
    <property type="entry name" value="Spore Coat Polysaccharide Biosynthesis Protein SpsA, Chain A"/>
    <property type="match status" value="1"/>
</dbReference>
<protein>
    <submittedName>
        <fullName evidence="2">Glycosyl transferase</fullName>
    </submittedName>
</protein>
<dbReference type="GO" id="GO:0016758">
    <property type="term" value="F:hexosyltransferase activity"/>
    <property type="evidence" value="ECO:0007669"/>
    <property type="project" value="UniProtKB-ARBA"/>
</dbReference>
<dbReference type="Pfam" id="PF00535">
    <property type="entry name" value="Glycos_transf_2"/>
    <property type="match status" value="1"/>
</dbReference>
<evidence type="ECO:0000313" key="3">
    <source>
        <dbReference type="Proteomes" id="UP000264880"/>
    </source>
</evidence>
<dbReference type="CDD" id="cd00761">
    <property type="entry name" value="Glyco_tranf_GTA_type"/>
    <property type="match status" value="1"/>
</dbReference>
<gene>
    <name evidence="2" type="ORF">BHAMNSH16_00270</name>
</gene>
<dbReference type="Proteomes" id="UP000264880">
    <property type="component" value="Chromosome"/>
</dbReference>
<dbReference type="InterPro" id="IPR001173">
    <property type="entry name" value="Glyco_trans_2-like"/>
</dbReference>
<evidence type="ECO:0000313" key="2">
    <source>
        <dbReference type="EMBL" id="ASJ20169.1"/>
    </source>
</evidence>
<evidence type="ECO:0000259" key="1">
    <source>
        <dbReference type="Pfam" id="PF00535"/>
    </source>
</evidence>
<proteinExistence type="predicted"/>
<keyword evidence="3" id="KW-1185">Reference proteome</keyword>
<dbReference type="EMBL" id="CP019914">
    <property type="protein sequence ID" value="ASJ20169.1"/>
    <property type="molecule type" value="Genomic_DNA"/>
</dbReference>
<organism evidence="2 3">
    <name type="scientific">Brachyspira hampsonii</name>
    <dbReference type="NCBI Taxonomy" id="1287055"/>
    <lineage>
        <taxon>Bacteria</taxon>
        <taxon>Pseudomonadati</taxon>
        <taxon>Spirochaetota</taxon>
        <taxon>Spirochaetia</taxon>
        <taxon>Brachyspirales</taxon>
        <taxon>Brachyspiraceae</taxon>
        <taxon>Brachyspira</taxon>
    </lineage>
</organism>
<feature type="domain" description="Glycosyltransferase 2-like" evidence="1">
    <location>
        <begin position="9"/>
        <end position="164"/>
    </location>
</feature>
<dbReference type="RefSeq" id="WP_069732098.1">
    <property type="nucleotide sequence ID" value="NZ_CP019914.1"/>
</dbReference>
<dbReference type="SUPFAM" id="SSF53448">
    <property type="entry name" value="Nucleotide-diphospho-sugar transferases"/>
    <property type="match status" value="1"/>
</dbReference>
<dbReference type="AlphaFoldDB" id="A0AAC9TT49"/>
<dbReference type="PANTHER" id="PTHR22916">
    <property type="entry name" value="GLYCOSYLTRANSFERASE"/>
    <property type="match status" value="1"/>
</dbReference>
<dbReference type="PANTHER" id="PTHR22916:SF3">
    <property type="entry name" value="UDP-GLCNAC:BETAGAL BETA-1,3-N-ACETYLGLUCOSAMINYLTRANSFERASE-LIKE PROTEIN 1"/>
    <property type="match status" value="1"/>
</dbReference>
<keyword evidence="2" id="KW-0808">Transferase</keyword>
<reference evidence="2 3" key="1">
    <citation type="submission" date="2017-02" db="EMBL/GenBank/DDBJ databases">
        <title>Complete genome sequence of Brachyspira hampsonii genomovar I strain NSH-16 (ATCC BAA-2463).</title>
        <authorList>
            <person name="Mirajkar N.S."/>
            <person name="Gebhart C.J."/>
        </authorList>
    </citation>
    <scope>NUCLEOTIDE SEQUENCE [LARGE SCALE GENOMIC DNA]</scope>
    <source>
        <strain evidence="2 3">NSH-16</strain>
    </source>
</reference>
<dbReference type="KEGG" id="bhp:BHAMNSH16_00270"/>